<dbReference type="Gene3D" id="3.40.50.300">
    <property type="entry name" value="P-loop containing nucleotide triphosphate hydrolases"/>
    <property type="match status" value="1"/>
</dbReference>
<dbReference type="GO" id="GO:0016301">
    <property type="term" value="F:kinase activity"/>
    <property type="evidence" value="ECO:0007669"/>
    <property type="project" value="UniProtKB-KW"/>
</dbReference>
<dbReference type="EMBL" id="SZQA01000046">
    <property type="protein sequence ID" value="TKK81221.1"/>
    <property type="molecule type" value="Genomic_DNA"/>
</dbReference>
<dbReference type="InterPro" id="IPR027417">
    <property type="entry name" value="P-loop_NTPase"/>
</dbReference>
<evidence type="ECO:0000313" key="1">
    <source>
        <dbReference type="EMBL" id="TKK81221.1"/>
    </source>
</evidence>
<dbReference type="OrthoDB" id="3213334at2"/>
<dbReference type="Proteomes" id="UP000308705">
    <property type="component" value="Unassembled WGS sequence"/>
</dbReference>
<evidence type="ECO:0000313" key="2">
    <source>
        <dbReference type="Proteomes" id="UP000308705"/>
    </source>
</evidence>
<keyword evidence="1" id="KW-0808">Transferase</keyword>
<organism evidence="1 2">
    <name type="scientific">Herbidospora galbida</name>
    <dbReference type="NCBI Taxonomy" id="2575442"/>
    <lineage>
        <taxon>Bacteria</taxon>
        <taxon>Bacillati</taxon>
        <taxon>Actinomycetota</taxon>
        <taxon>Actinomycetes</taxon>
        <taxon>Streptosporangiales</taxon>
        <taxon>Streptosporangiaceae</taxon>
        <taxon>Herbidospora</taxon>
    </lineage>
</organism>
<keyword evidence="2" id="KW-1185">Reference proteome</keyword>
<reference evidence="1 2" key="1">
    <citation type="submission" date="2019-04" db="EMBL/GenBank/DDBJ databases">
        <title>Herbidospora sp. NEAU-GS14.nov., a novel actinomycete isolated from soil.</title>
        <authorList>
            <person name="Han L."/>
        </authorList>
    </citation>
    <scope>NUCLEOTIDE SEQUENCE [LARGE SCALE GENOMIC DNA]</scope>
    <source>
        <strain evidence="1 2">NEAU-GS14</strain>
    </source>
</reference>
<proteinExistence type="predicted"/>
<dbReference type="RefSeq" id="WP_137251112.1">
    <property type="nucleotide sequence ID" value="NZ_SZQA01000046.1"/>
</dbReference>
<accession>A0A4U3LYE5</accession>
<protein>
    <submittedName>
        <fullName evidence="1">Cytidylate kinase-like family protein</fullName>
    </submittedName>
</protein>
<comment type="caution">
    <text evidence="1">The sequence shown here is derived from an EMBL/GenBank/DDBJ whole genome shotgun (WGS) entry which is preliminary data.</text>
</comment>
<name>A0A4U3LYE5_9ACTN</name>
<keyword evidence="1" id="KW-0418">Kinase</keyword>
<dbReference type="AlphaFoldDB" id="A0A4U3LYE5"/>
<sequence length="177" mass="19627">MLEWKYLGMSAIRRRILPESGSAAEEWLPEGDRLRAADTGVDREMDRLMGRAIAATDSPLVVDAWLQPWLCADPGAVRVWLESSFPSRVAKAQVSRLRSGARASPLTRREIAAKDAFSVAHFRRVHGVRFGPDPELFDLIVDNSAFISRPTVESSDRGIAGFGPVLYELVTGLLHDR</sequence>
<gene>
    <name evidence="1" type="ORF">FDA94_33685</name>
</gene>